<dbReference type="Gene3D" id="1.10.10.2840">
    <property type="entry name" value="PucR C-terminal helix-turn-helix domain"/>
    <property type="match status" value="1"/>
</dbReference>
<dbReference type="InterPro" id="IPR042070">
    <property type="entry name" value="PucR_C-HTH_sf"/>
</dbReference>
<dbReference type="EMBL" id="JAZDUE010000001">
    <property type="protein sequence ID" value="MEE4021872.1"/>
    <property type="molecule type" value="Genomic_DNA"/>
</dbReference>
<comment type="caution">
    <text evidence="3">The sequence shown here is derived from an EMBL/GenBank/DDBJ whole genome shotgun (WGS) entry which is preliminary data.</text>
</comment>
<feature type="domain" description="Purine catabolism PurC-like" evidence="1">
    <location>
        <begin position="19"/>
        <end position="139"/>
    </location>
</feature>
<reference evidence="3 4" key="1">
    <citation type="submission" date="2024-01" db="EMBL/GenBank/DDBJ databases">
        <title>Draft genome sequence of Gordonia sp. PKS22-38.</title>
        <authorList>
            <person name="Suphannarot A."/>
            <person name="Mingma R."/>
        </authorList>
    </citation>
    <scope>NUCLEOTIDE SEQUENCE [LARGE SCALE GENOMIC DNA]</scope>
    <source>
        <strain evidence="3 4">PKS22-38</strain>
    </source>
</reference>
<dbReference type="Pfam" id="PF07905">
    <property type="entry name" value="PucR"/>
    <property type="match status" value="1"/>
</dbReference>
<evidence type="ECO:0000259" key="2">
    <source>
        <dbReference type="Pfam" id="PF13556"/>
    </source>
</evidence>
<dbReference type="PANTHER" id="PTHR33744:SF1">
    <property type="entry name" value="DNA-BINDING TRANSCRIPTIONAL ACTIVATOR ADER"/>
    <property type="match status" value="1"/>
</dbReference>
<dbReference type="Pfam" id="PF13556">
    <property type="entry name" value="HTH_30"/>
    <property type="match status" value="1"/>
</dbReference>
<dbReference type="RefSeq" id="WP_330503171.1">
    <property type="nucleotide sequence ID" value="NZ_JAZDUE010000001.1"/>
</dbReference>
<dbReference type="PANTHER" id="PTHR33744">
    <property type="entry name" value="CARBOHYDRATE DIACID REGULATOR"/>
    <property type="match status" value="1"/>
</dbReference>
<keyword evidence="4" id="KW-1185">Reference proteome</keyword>
<feature type="domain" description="PucR C-terminal helix-turn-helix" evidence="2">
    <location>
        <begin position="455"/>
        <end position="512"/>
    </location>
</feature>
<proteinExistence type="predicted"/>
<gene>
    <name evidence="3" type="ORF">V1Y59_02185</name>
</gene>
<evidence type="ECO:0000313" key="4">
    <source>
        <dbReference type="Proteomes" id="UP001335729"/>
    </source>
</evidence>
<name>A0ABU7MNG5_9ACTN</name>
<evidence type="ECO:0000313" key="3">
    <source>
        <dbReference type="EMBL" id="MEE4021872.1"/>
    </source>
</evidence>
<evidence type="ECO:0000259" key="1">
    <source>
        <dbReference type="Pfam" id="PF07905"/>
    </source>
</evidence>
<organism evidence="3 4">
    <name type="scientific">Gordonia prachuapensis</name>
    <dbReference type="NCBI Taxonomy" id="3115651"/>
    <lineage>
        <taxon>Bacteria</taxon>
        <taxon>Bacillati</taxon>
        <taxon>Actinomycetota</taxon>
        <taxon>Actinomycetes</taxon>
        <taxon>Mycobacteriales</taxon>
        <taxon>Gordoniaceae</taxon>
        <taxon>Gordonia</taxon>
    </lineage>
</organism>
<dbReference type="InterPro" id="IPR051448">
    <property type="entry name" value="CdaR-like_regulators"/>
</dbReference>
<dbReference type="InterPro" id="IPR025736">
    <property type="entry name" value="PucR_C-HTH_dom"/>
</dbReference>
<sequence>MPTFSSPTSSATLPSLREVIALHLAAADPRVLTAHERLGNPVRWVHSSEIFEIGPLLTGGELLLTTGLGLRGLDAGTRRHYVRDLAERGVAGLAFEVGRTFDVLPDEMVQEGSASRLPIIELRRVQPFIDICRRANTAIVAAEVDELRLRARLDEALHTDLVSPGGVAGMLGSVAEATGCPVVLIGSGGALLAAHGVDDDRSAWRIVEAASATTPVVVRGREIARLVAGTGAGHPSDRVERLLEVAAGPVAATLTRSGTRGSTVGTRLVEEIVGGRAIRRADLLARLVSAGVGRQDSARLVTVAAEAPDPRMADAALARAAGSVGGIVSATVDATVYALMVTTSATDPVGETADAIAAVRGIAGGMTTVVGDAHRLDDAPPGIELSARLAESLRRAGERIGLANDLSIADPTRQVFTSRELVTHAAVRAVDDDVRAEIADLLSPLIVHDGPDGRLLTTLETHLRLGCSATRSAEVLHIGRQSLYQRLDRIRGVLGFDPTAPDIYTSVLLAIAVERTGGRRR</sequence>
<dbReference type="Proteomes" id="UP001335729">
    <property type="component" value="Unassembled WGS sequence"/>
</dbReference>
<protein>
    <submittedName>
        <fullName evidence="3">PucR family transcriptional regulator ligand-binding domain-containing protein</fullName>
    </submittedName>
</protein>
<accession>A0ABU7MNG5</accession>
<dbReference type="InterPro" id="IPR012914">
    <property type="entry name" value="PucR_dom"/>
</dbReference>